<dbReference type="CDD" id="cd00483">
    <property type="entry name" value="HPPK"/>
    <property type="match status" value="1"/>
</dbReference>
<dbReference type="Gene3D" id="3.30.70.560">
    <property type="entry name" value="7,8-Dihydro-6-hydroxymethylpterin-pyrophosphokinase HPPK"/>
    <property type="match status" value="1"/>
</dbReference>
<dbReference type="EC" id="2.7.6.3" evidence="3"/>
<evidence type="ECO:0000256" key="11">
    <source>
        <dbReference type="ARBA" id="ARBA00029766"/>
    </source>
</evidence>
<dbReference type="GO" id="GO:0046654">
    <property type="term" value="P:tetrahydrofolate biosynthetic process"/>
    <property type="evidence" value="ECO:0007669"/>
    <property type="project" value="UniProtKB-UniPathway"/>
</dbReference>
<evidence type="ECO:0000256" key="8">
    <source>
        <dbReference type="ARBA" id="ARBA00022840"/>
    </source>
</evidence>
<comment type="similarity">
    <text evidence="2">Belongs to the HPPK family.</text>
</comment>
<sequence>MAAKAARPPAAAMARSEVTACVALGANLGDPVAAVRGALDALNRIPGARLVRASSLYRSAPHEAQGPDFINAVAEVATTLSAPDLLSALQSIEAGAGRERPYRNAPRTLDLDLLFYGEGRIDSPTLTVPHPRWRERAFVLVPLAEIAPDRLPSAWQGAIAGQSIERLPEPAPALHRP</sequence>
<dbReference type="InterPro" id="IPR000550">
    <property type="entry name" value="Hppk"/>
</dbReference>
<evidence type="ECO:0000256" key="9">
    <source>
        <dbReference type="ARBA" id="ARBA00022909"/>
    </source>
</evidence>
<evidence type="ECO:0000256" key="7">
    <source>
        <dbReference type="ARBA" id="ARBA00022777"/>
    </source>
</evidence>
<dbReference type="PROSITE" id="PS00794">
    <property type="entry name" value="HPPK"/>
    <property type="match status" value="1"/>
</dbReference>
<keyword evidence="9" id="KW-0289">Folate biosynthesis</keyword>
<protein>
    <recommendedName>
        <fullName evidence="4">2-amino-4-hydroxy-6-hydroxymethyldihydropteridine pyrophosphokinase</fullName>
        <ecNumber evidence="3">2.7.6.3</ecNumber>
    </recommendedName>
    <alternativeName>
        <fullName evidence="11">6-hydroxymethyl-7,8-dihydropterin pyrophosphokinase</fullName>
    </alternativeName>
    <alternativeName>
        <fullName evidence="12">7,8-dihydro-6-hydroxymethylpterin-pyrophosphokinase</fullName>
    </alternativeName>
</protein>
<evidence type="ECO:0000256" key="6">
    <source>
        <dbReference type="ARBA" id="ARBA00022741"/>
    </source>
</evidence>
<feature type="domain" description="7,8-dihydro-6-hydroxymethylpterin-pyrophosphokinase" evidence="13">
    <location>
        <begin position="103"/>
        <end position="114"/>
    </location>
</feature>
<dbReference type="GO" id="GO:0005524">
    <property type="term" value="F:ATP binding"/>
    <property type="evidence" value="ECO:0007669"/>
    <property type="project" value="UniProtKB-KW"/>
</dbReference>
<dbReference type="GO" id="GO:0003848">
    <property type="term" value="F:2-amino-4-hydroxy-6-hydroxymethyldihydropteridine diphosphokinase activity"/>
    <property type="evidence" value="ECO:0007669"/>
    <property type="project" value="UniProtKB-EC"/>
</dbReference>
<evidence type="ECO:0000256" key="2">
    <source>
        <dbReference type="ARBA" id="ARBA00005810"/>
    </source>
</evidence>
<gene>
    <name evidence="14" type="ORF">BN948_03553</name>
</gene>
<name>A0A1L1PST9_HYDIT</name>
<dbReference type="AlphaFoldDB" id="A0A1L1PST9"/>
<evidence type="ECO:0000256" key="3">
    <source>
        <dbReference type="ARBA" id="ARBA00013253"/>
    </source>
</evidence>
<evidence type="ECO:0000259" key="13">
    <source>
        <dbReference type="PROSITE" id="PS00794"/>
    </source>
</evidence>
<keyword evidence="15" id="KW-1185">Reference proteome</keyword>
<comment type="pathway">
    <text evidence="1">Cofactor biosynthesis; tetrahydrofolate biosynthesis; 2-amino-4-hydroxy-6-hydroxymethyl-7,8-dihydropteridine diphosphate from 7,8-dihydroneopterin triphosphate: step 4/4.</text>
</comment>
<dbReference type="SUPFAM" id="SSF55083">
    <property type="entry name" value="6-hydroxymethyl-7,8-dihydropterin pyrophosphokinase, HPPK"/>
    <property type="match status" value="1"/>
</dbReference>
<dbReference type="GO" id="GO:0046656">
    <property type="term" value="P:folic acid biosynthetic process"/>
    <property type="evidence" value="ECO:0007669"/>
    <property type="project" value="UniProtKB-KW"/>
</dbReference>
<dbReference type="UniPathway" id="UPA00077">
    <property type="reaction ID" value="UER00155"/>
</dbReference>
<keyword evidence="6" id="KW-0547">Nucleotide-binding</keyword>
<dbReference type="PANTHER" id="PTHR43071:SF1">
    <property type="entry name" value="2-AMINO-4-HYDROXY-6-HYDROXYMETHYLDIHYDROPTERIDINE PYROPHOSPHOKINASE"/>
    <property type="match status" value="1"/>
</dbReference>
<evidence type="ECO:0000313" key="15">
    <source>
        <dbReference type="Proteomes" id="UP000028878"/>
    </source>
</evidence>
<evidence type="ECO:0000313" key="14">
    <source>
        <dbReference type="EMBL" id="CDN89116.1"/>
    </source>
</evidence>
<dbReference type="Proteomes" id="UP000028878">
    <property type="component" value="Unassembled WGS sequence"/>
</dbReference>
<evidence type="ECO:0000256" key="4">
    <source>
        <dbReference type="ARBA" id="ARBA00016218"/>
    </source>
</evidence>
<evidence type="ECO:0000256" key="1">
    <source>
        <dbReference type="ARBA" id="ARBA00005051"/>
    </source>
</evidence>
<dbReference type="EMBL" id="CCAE010000035">
    <property type="protein sequence ID" value="CDN89116.1"/>
    <property type="molecule type" value="Genomic_DNA"/>
</dbReference>
<dbReference type="Pfam" id="PF01288">
    <property type="entry name" value="HPPK"/>
    <property type="match status" value="1"/>
</dbReference>
<keyword evidence="7 14" id="KW-0418">Kinase</keyword>
<dbReference type="PANTHER" id="PTHR43071">
    <property type="entry name" value="2-AMINO-4-HYDROXY-6-HYDROXYMETHYLDIHYDROPTERIDINE PYROPHOSPHOKINASE"/>
    <property type="match status" value="1"/>
</dbReference>
<evidence type="ECO:0000256" key="5">
    <source>
        <dbReference type="ARBA" id="ARBA00022679"/>
    </source>
</evidence>
<dbReference type="InterPro" id="IPR035907">
    <property type="entry name" value="Hppk_sf"/>
</dbReference>
<dbReference type="NCBIfam" id="TIGR01498">
    <property type="entry name" value="folK"/>
    <property type="match status" value="1"/>
</dbReference>
<organism evidence="14 15">
    <name type="scientific">Hydrogenophaga intermedia</name>
    <dbReference type="NCBI Taxonomy" id="65786"/>
    <lineage>
        <taxon>Bacteria</taxon>
        <taxon>Pseudomonadati</taxon>
        <taxon>Pseudomonadota</taxon>
        <taxon>Betaproteobacteria</taxon>
        <taxon>Burkholderiales</taxon>
        <taxon>Comamonadaceae</taxon>
        <taxon>Hydrogenophaga</taxon>
    </lineage>
</organism>
<comment type="function">
    <text evidence="10">Catalyzes the transfer of pyrophosphate from adenosine triphosphate (ATP) to 6-hydroxymethyl-7,8-dihydropterin, an enzymatic step in folate biosynthesis pathway.</text>
</comment>
<keyword evidence="8" id="KW-0067">ATP-binding</keyword>
<keyword evidence="5" id="KW-0808">Transferase</keyword>
<evidence type="ECO:0000256" key="10">
    <source>
        <dbReference type="ARBA" id="ARBA00029409"/>
    </source>
</evidence>
<dbReference type="GO" id="GO:0016301">
    <property type="term" value="F:kinase activity"/>
    <property type="evidence" value="ECO:0007669"/>
    <property type="project" value="UniProtKB-KW"/>
</dbReference>
<proteinExistence type="inferred from homology"/>
<reference evidence="15" key="1">
    <citation type="submission" date="2014-11" db="EMBL/GenBank/DDBJ databases">
        <title>Draft genome sequence of Hydrogenophaga intermedia S1.</title>
        <authorList>
            <person name="Gan H.M."/>
            <person name="Chew T.H."/>
            <person name="Stolz A."/>
        </authorList>
    </citation>
    <scope>NUCLEOTIDE SEQUENCE [LARGE SCALE GENOMIC DNA]</scope>
    <source>
        <strain evidence="15">S1</strain>
    </source>
</reference>
<evidence type="ECO:0000256" key="12">
    <source>
        <dbReference type="ARBA" id="ARBA00033413"/>
    </source>
</evidence>
<accession>A0A1L1PST9</accession>